<dbReference type="Pfam" id="PF00561">
    <property type="entry name" value="Abhydrolase_1"/>
    <property type="match status" value="1"/>
</dbReference>
<keyword evidence="3" id="KW-1185">Reference proteome</keyword>
<dbReference type="PANTHER" id="PTHR46438">
    <property type="entry name" value="ALPHA/BETA-HYDROLASES SUPERFAMILY PROTEIN"/>
    <property type="match status" value="1"/>
</dbReference>
<comment type="caution">
    <text evidence="2">The sequence shown here is derived from an EMBL/GenBank/DDBJ whole genome shotgun (WGS) entry which is preliminary data.</text>
</comment>
<dbReference type="InterPro" id="IPR029058">
    <property type="entry name" value="AB_hydrolase_fold"/>
</dbReference>
<dbReference type="PRINTS" id="PR00111">
    <property type="entry name" value="ABHYDROLASE"/>
</dbReference>
<proteinExistence type="predicted"/>
<evidence type="ECO:0000313" key="3">
    <source>
        <dbReference type="Proteomes" id="UP000321306"/>
    </source>
</evidence>
<reference evidence="2 3" key="1">
    <citation type="submission" date="2019-07" db="EMBL/GenBank/DDBJ databases">
        <title>Whole genome shotgun sequence of Deinococcus cellulosilyticus NBRC 106333.</title>
        <authorList>
            <person name="Hosoyama A."/>
            <person name="Uohara A."/>
            <person name="Ohji S."/>
            <person name="Ichikawa N."/>
        </authorList>
    </citation>
    <scope>NUCLEOTIDE SEQUENCE [LARGE SCALE GENOMIC DNA]</scope>
    <source>
        <strain evidence="2 3">NBRC 106333</strain>
    </source>
</reference>
<dbReference type="SUPFAM" id="SSF53474">
    <property type="entry name" value="alpha/beta-Hydrolases"/>
    <property type="match status" value="1"/>
</dbReference>
<gene>
    <name evidence="2" type="ORF">DC3_41620</name>
</gene>
<dbReference type="InterPro" id="IPR000073">
    <property type="entry name" value="AB_hydrolase_1"/>
</dbReference>
<sequence length="324" mass="36347">MRLSVRKTIGLFALLAVGVYLFAPRRIVTVLPTPRIPGMEEGKKITLNGQEIYYEVGGAGPPVVFIHGIGGGNSGYQWVKNVPEFLKDHRVFVLDLPGFGRSTPRPQHYSAGLYLAAIESFLKEVVNEPCTVVASSLAGAYAIRIAHDHPDLIRKLALVSPTGIDQLVEAPNMDFYHKLIGTPIGSFFSRLIRSRMSVSYFLNQQVYLDRDLINEGVKDVYHMHLQTPHAQYPIFAFITGHLNLNIRKEWRELTQPTVVIWGDRDINTPVKGLQNFRDLKPDMEAQVLNARAIPNDEKSVEFNGLLKQFLGDPMGEDVLTPHHN</sequence>
<dbReference type="EMBL" id="BJXB01000022">
    <property type="protein sequence ID" value="GEM48527.1"/>
    <property type="molecule type" value="Genomic_DNA"/>
</dbReference>
<evidence type="ECO:0000313" key="2">
    <source>
        <dbReference type="EMBL" id="GEM48527.1"/>
    </source>
</evidence>
<dbReference type="PANTHER" id="PTHR46438:SF2">
    <property type="entry name" value="ALPHA_BETA-HYDROLASES SUPERFAMILY PROTEIN"/>
    <property type="match status" value="1"/>
</dbReference>
<dbReference type="GO" id="GO:0016787">
    <property type="term" value="F:hydrolase activity"/>
    <property type="evidence" value="ECO:0007669"/>
    <property type="project" value="UniProtKB-KW"/>
</dbReference>
<dbReference type="AlphaFoldDB" id="A0A511N7P7"/>
<dbReference type="RefSeq" id="WP_146887669.1">
    <property type="nucleotide sequence ID" value="NZ_BJXB01000022.1"/>
</dbReference>
<keyword evidence="2" id="KW-0378">Hydrolase</keyword>
<evidence type="ECO:0000259" key="1">
    <source>
        <dbReference type="Pfam" id="PF00561"/>
    </source>
</evidence>
<accession>A0A511N7P7</accession>
<dbReference type="OrthoDB" id="9797695at2"/>
<dbReference type="Proteomes" id="UP000321306">
    <property type="component" value="Unassembled WGS sequence"/>
</dbReference>
<dbReference type="Gene3D" id="3.40.50.1820">
    <property type="entry name" value="alpha/beta hydrolase"/>
    <property type="match status" value="1"/>
</dbReference>
<feature type="domain" description="AB hydrolase-1" evidence="1">
    <location>
        <begin position="61"/>
        <end position="290"/>
    </location>
</feature>
<name>A0A511N7P7_DEIC1</name>
<organism evidence="2 3">
    <name type="scientific">Deinococcus cellulosilyticus (strain DSM 18568 / NBRC 106333 / KACC 11606 / 5516J-15)</name>
    <dbReference type="NCBI Taxonomy" id="1223518"/>
    <lineage>
        <taxon>Bacteria</taxon>
        <taxon>Thermotogati</taxon>
        <taxon>Deinococcota</taxon>
        <taxon>Deinococci</taxon>
        <taxon>Deinococcales</taxon>
        <taxon>Deinococcaceae</taxon>
        <taxon>Deinococcus</taxon>
    </lineage>
</organism>
<protein>
    <submittedName>
        <fullName evidence="2">Alpha/beta hydrolase</fullName>
    </submittedName>
</protein>